<keyword evidence="3 7" id="KW-0812">Transmembrane</keyword>
<evidence type="ECO:0000313" key="9">
    <source>
        <dbReference type="EMBL" id="CUI15291.1"/>
    </source>
</evidence>
<dbReference type="PANTHER" id="PTHR12246">
    <property type="entry name" value="PALMITOYLTRANSFERASE ZDHHC16"/>
    <property type="match status" value="1"/>
</dbReference>
<keyword evidence="2 7" id="KW-0808">Transferase</keyword>
<dbReference type="GO" id="GO:0016020">
    <property type="term" value="C:membrane"/>
    <property type="evidence" value="ECO:0007669"/>
    <property type="project" value="UniProtKB-SubCell"/>
</dbReference>
<dbReference type="PROSITE" id="PS51257">
    <property type="entry name" value="PROKAR_LIPOPROTEIN"/>
    <property type="match status" value="1"/>
</dbReference>
<dbReference type="EMBL" id="CYKH01002016">
    <property type="protein sequence ID" value="CUI15291.1"/>
    <property type="molecule type" value="Genomic_DNA"/>
</dbReference>
<keyword evidence="4 7" id="KW-1133">Transmembrane helix</keyword>
<evidence type="ECO:0000256" key="4">
    <source>
        <dbReference type="ARBA" id="ARBA00022989"/>
    </source>
</evidence>
<accession>A0A0S4KLP7</accession>
<comment type="subcellular location">
    <subcellularLocation>
        <location evidence="1">Membrane</location>
        <topology evidence="1">Multi-pass membrane protein</topology>
    </subcellularLocation>
</comment>
<feature type="transmembrane region" description="Helical" evidence="7">
    <location>
        <begin position="65"/>
        <end position="83"/>
    </location>
</feature>
<comment type="catalytic activity">
    <reaction evidence="7">
        <text>L-cysteinyl-[protein] + hexadecanoyl-CoA = S-hexadecanoyl-L-cysteinyl-[protein] + CoA</text>
        <dbReference type="Rhea" id="RHEA:36683"/>
        <dbReference type="Rhea" id="RHEA-COMP:10131"/>
        <dbReference type="Rhea" id="RHEA-COMP:11032"/>
        <dbReference type="ChEBI" id="CHEBI:29950"/>
        <dbReference type="ChEBI" id="CHEBI:57287"/>
        <dbReference type="ChEBI" id="CHEBI:57379"/>
        <dbReference type="ChEBI" id="CHEBI:74151"/>
        <dbReference type="EC" id="2.3.1.225"/>
    </reaction>
</comment>
<evidence type="ECO:0000259" key="8">
    <source>
        <dbReference type="Pfam" id="PF01529"/>
    </source>
</evidence>
<organism evidence="9 10">
    <name type="scientific">Bodo saltans</name>
    <name type="common">Flagellated protozoan</name>
    <dbReference type="NCBI Taxonomy" id="75058"/>
    <lineage>
        <taxon>Eukaryota</taxon>
        <taxon>Discoba</taxon>
        <taxon>Euglenozoa</taxon>
        <taxon>Kinetoplastea</taxon>
        <taxon>Metakinetoplastina</taxon>
        <taxon>Eubodonida</taxon>
        <taxon>Bodonidae</taxon>
        <taxon>Bodo</taxon>
    </lineage>
</organism>
<keyword evidence="10" id="KW-1185">Reference proteome</keyword>
<evidence type="ECO:0000256" key="2">
    <source>
        <dbReference type="ARBA" id="ARBA00022679"/>
    </source>
</evidence>
<reference evidence="10" key="1">
    <citation type="submission" date="2015-09" db="EMBL/GenBank/DDBJ databases">
        <authorList>
            <consortium name="Pathogen Informatics"/>
        </authorList>
    </citation>
    <scope>NUCLEOTIDE SEQUENCE [LARGE SCALE GENOMIC DNA]</scope>
    <source>
        <strain evidence="10">Lake Konstanz</strain>
    </source>
</reference>
<feature type="domain" description="Palmitoyltransferase DHHC" evidence="8">
    <location>
        <begin position="115"/>
        <end position="264"/>
    </location>
</feature>
<dbReference type="AlphaFoldDB" id="A0A0S4KLP7"/>
<feature type="transmembrane region" description="Helical" evidence="7">
    <location>
        <begin position="9"/>
        <end position="33"/>
    </location>
</feature>
<sequence length="408" mass="45231">MCCGEERGLVFGIFLVGCFTSAVYVDYCFPALLPSIYNISFFSPHLHREEAGVPWSVVFPAPRDVIWFVVFCVVGIMTLWSFLEAVIVDPGVVPVAFHHSSPKSASLALRLASALHTCPACMVYKPQRAHHCSRCQRCVLKYDHHCPWIGQCVGFFNYKLYLLFVWYTQIFTQVVTLTTGGGVLRVCLNALGVGPGGDDASATLTTILRHLSRLPIGSTASAVYDASTFVVITYVLATIFQILTLYLIAKHTVGSRTNMTTVDHVILGHMPEDEREQWRNPFDIGVDGNLESVFGDGMWSEDVRRGRKTIDEARRSAGFKRWLWRLLPIPAYPLQSKWVKESPEAFMPGQDNKNSDAPLDPSSASHRNYLTLGGGAASGALRLLANDKYLGIVFPTASQMHQHSNEAV</sequence>
<name>A0A0S4KLP7_BODSA</name>
<dbReference type="OrthoDB" id="331948at2759"/>
<dbReference type="EC" id="2.3.1.225" evidence="7"/>
<dbReference type="VEuPathDB" id="TriTrypDB:BSAL_36015"/>
<evidence type="ECO:0000256" key="6">
    <source>
        <dbReference type="ARBA" id="ARBA00023315"/>
    </source>
</evidence>
<dbReference type="Proteomes" id="UP000051952">
    <property type="component" value="Unassembled WGS sequence"/>
</dbReference>
<dbReference type="GO" id="GO:0019706">
    <property type="term" value="F:protein-cysteine S-palmitoyltransferase activity"/>
    <property type="evidence" value="ECO:0007669"/>
    <property type="project" value="UniProtKB-EC"/>
</dbReference>
<evidence type="ECO:0000256" key="7">
    <source>
        <dbReference type="RuleBase" id="RU079119"/>
    </source>
</evidence>
<dbReference type="InterPro" id="IPR039859">
    <property type="entry name" value="PFA4/ZDH16/20/ERF2-like"/>
</dbReference>
<dbReference type="PROSITE" id="PS50216">
    <property type="entry name" value="DHHC"/>
    <property type="match status" value="1"/>
</dbReference>
<dbReference type="InterPro" id="IPR001594">
    <property type="entry name" value="Palmitoyltrfase_DHHC"/>
</dbReference>
<proteinExistence type="inferred from homology"/>
<keyword evidence="6 7" id="KW-0012">Acyltransferase</keyword>
<protein>
    <recommendedName>
        <fullName evidence="7">Palmitoyltransferase</fullName>
        <ecNumber evidence="7">2.3.1.225</ecNumber>
    </recommendedName>
</protein>
<evidence type="ECO:0000256" key="1">
    <source>
        <dbReference type="ARBA" id="ARBA00004141"/>
    </source>
</evidence>
<dbReference type="Pfam" id="PF01529">
    <property type="entry name" value="DHHC"/>
    <property type="match status" value="1"/>
</dbReference>
<evidence type="ECO:0000256" key="3">
    <source>
        <dbReference type="ARBA" id="ARBA00022692"/>
    </source>
</evidence>
<evidence type="ECO:0000313" key="10">
    <source>
        <dbReference type="Proteomes" id="UP000051952"/>
    </source>
</evidence>
<feature type="transmembrane region" description="Helical" evidence="7">
    <location>
        <begin position="222"/>
        <end position="249"/>
    </location>
</feature>
<keyword evidence="5 7" id="KW-0472">Membrane</keyword>
<comment type="similarity">
    <text evidence="7">Belongs to the DHHC palmitoyltransferase family.</text>
</comment>
<evidence type="ECO:0000256" key="5">
    <source>
        <dbReference type="ARBA" id="ARBA00023136"/>
    </source>
</evidence>
<comment type="domain">
    <text evidence="7">The DHHC domain is required for palmitoyltransferase activity.</text>
</comment>
<gene>
    <name evidence="9" type="ORF">BSAL_36015</name>
</gene>